<name>A0A7Z1S445_9VIBR</name>
<evidence type="ECO:0000313" key="1">
    <source>
        <dbReference type="EMBL" id="PMP31692.1"/>
    </source>
</evidence>
<reference evidence="1" key="2">
    <citation type="journal article" date="2018" name="Nature">
        <title>A major lineage of non-tailed dsDNA viruses as unrecognized killers of marine bacteria.</title>
        <authorList>
            <person name="Kauffman K.M."/>
            <person name="Hussain F.A."/>
            <person name="Yang J."/>
            <person name="Arevalo P."/>
            <person name="Brown J.M."/>
            <person name="Chang W.K."/>
            <person name="VanInsberghe D."/>
            <person name="Elsherbini J."/>
            <person name="Sharma R.S."/>
            <person name="Cutler M.B."/>
            <person name="Kelly L."/>
            <person name="Polz M.F."/>
        </authorList>
    </citation>
    <scope>NUCLEOTIDE SEQUENCE</scope>
    <source>
        <strain evidence="1">10N.222.46.E12</strain>
    </source>
</reference>
<sequence>MLDNKYIKHPYNCEKCNALTPHLPITKPDDSASEMKQFKFGMLIEFLMTTLFKSDSHSSSFFVEEEQQYECEKCNTTSWH</sequence>
<gene>
    <name evidence="1" type="ORF">BCS90_10275</name>
</gene>
<dbReference type="GeneID" id="50230088"/>
<accession>A0A7Z1S445</accession>
<proteinExistence type="predicted"/>
<dbReference type="AlphaFoldDB" id="A0A7Z1S445"/>
<dbReference type="RefSeq" id="WP_016769255.1">
    <property type="nucleotide sequence ID" value="NZ_CAWNTZ010000057.1"/>
</dbReference>
<organism evidence="1">
    <name type="scientific">Vibrio cyclitrophicus</name>
    <dbReference type="NCBI Taxonomy" id="47951"/>
    <lineage>
        <taxon>Bacteria</taxon>
        <taxon>Pseudomonadati</taxon>
        <taxon>Pseudomonadota</taxon>
        <taxon>Gammaproteobacteria</taxon>
        <taxon>Vibrionales</taxon>
        <taxon>Vibrionaceae</taxon>
        <taxon>Vibrio</taxon>
    </lineage>
</organism>
<dbReference type="EMBL" id="MDBS01000016">
    <property type="protein sequence ID" value="PMP31692.1"/>
    <property type="molecule type" value="Genomic_DNA"/>
</dbReference>
<protein>
    <submittedName>
        <fullName evidence="1">Uncharacterized protein</fullName>
    </submittedName>
</protein>
<comment type="caution">
    <text evidence="1">The sequence shown here is derived from an EMBL/GenBank/DDBJ whole genome shotgun (WGS) entry which is preliminary data.</text>
</comment>
<reference evidence="1" key="1">
    <citation type="submission" date="2016-07" db="EMBL/GenBank/DDBJ databases">
        <authorList>
            <person name="Kauffman K."/>
            <person name="Arevalo P."/>
            <person name="Polz M.F."/>
        </authorList>
    </citation>
    <scope>NUCLEOTIDE SEQUENCE</scope>
    <source>
        <strain evidence="1">10N.222.46.E12</strain>
    </source>
</reference>